<organism evidence="2 3">
    <name type="scientific">Pseudoneurospora amorphoporcata</name>
    <dbReference type="NCBI Taxonomy" id="241081"/>
    <lineage>
        <taxon>Eukaryota</taxon>
        <taxon>Fungi</taxon>
        <taxon>Dikarya</taxon>
        <taxon>Ascomycota</taxon>
        <taxon>Pezizomycotina</taxon>
        <taxon>Sordariomycetes</taxon>
        <taxon>Sordariomycetidae</taxon>
        <taxon>Sordariales</taxon>
        <taxon>Sordariaceae</taxon>
        <taxon>Pseudoneurospora</taxon>
    </lineage>
</organism>
<feature type="compositionally biased region" description="Gly residues" evidence="1">
    <location>
        <begin position="590"/>
        <end position="599"/>
    </location>
</feature>
<feature type="compositionally biased region" description="Polar residues" evidence="1">
    <location>
        <begin position="70"/>
        <end position="90"/>
    </location>
</feature>
<dbReference type="EMBL" id="MU859784">
    <property type="protein sequence ID" value="KAK3946534.1"/>
    <property type="molecule type" value="Genomic_DNA"/>
</dbReference>
<accession>A0AAN6SAJ0</accession>
<sequence>MSFSEQAFGADSADPPEPPTPGNSADWSSRQWDHFADFGSWGSTETDGVDDADNAFTSEPSHPSREEPSAINTSAHFTSPNITSFQDTSPRGTFSHGISLDATFSFVTPSHARTSSSYGTSAPRPSSHSAPRPSGSTNIAHLDAKSGLGKDNVASLSADIVLSQDNGTVPDLQHTDVGNSSAPVNGIPARLRAYHNDLANQMARAKVGADRLVKEQNRVFHLDPRPPLSNPSHGPNPGHGNTGSTPAKVKPNKFGGTDTINGPNHYNISFDVSNVSFGNGNNFPLGHTPQHVSSHQGQNTWLMPSFQHIPMSVDLSAGMFVDNGGDYNIDRLAEFEKFVMSMNKNVMLDTAARLGFRFPLASNSNYKKNGPTKTTGGPKTRTTASTGSAYARRNTHQSTEQRHAAPVLHNPPDFGFDIPQPQNTDWPLSIDGRFTRGMKIPLQVNLEVAAQITSSHNLVSSNSGIPHGNMNNTSSLPGNPYPPFPFSENTFAPNVISTLVIPNGNNSTSSFVNPYPKFVLPDPKVVAAKPRPASRAAAPRTEVVYEIGEASTASRITAKEGKIKKPSNSRKISAKSGKKSEPGPGMPGFRRGGPGGYQDDGGCHTDIRP</sequence>
<proteinExistence type="predicted"/>
<evidence type="ECO:0000313" key="3">
    <source>
        <dbReference type="Proteomes" id="UP001303222"/>
    </source>
</evidence>
<gene>
    <name evidence="2" type="ORF">QBC32DRAFT_391083</name>
</gene>
<keyword evidence="3" id="KW-1185">Reference proteome</keyword>
<feature type="region of interest" description="Disordered" evidence="1">
    <location>
        <begin position="367"/>
        <end position="403"/>
    </location>
</feature>
<reference evidence="2" key="2">
    <citation type="submission" date="2023-06" db="EMBL/GenBank/DDBJ databases">
        <authorList>
            <consortium name="Lawrence Berkeley National Laboratory"/>
            <person name="Mondo S.J."/>
            <person name="Hensen N."/>
            <person name="Bonometti L."/>
            <person name="Westerberg I."/>
            <person name="Brannstrom I.O."/>
            <person name="Guillou S."/>
            <person name="Cros-Aarteil S."/>
            <person name="Calhoun S."/>
            <person name="Haridas S."/>
            <person name="Kuo A."/>
            <person name="Pangilinan J."/>
            <person name="Riley R."/>
            <person name="Labutti K."/>
            <person name="Andreopoulos B."/>
            <person name="Lipzen A."/>
            <person name="Chen C."/>
            <person name="Yanf M."/>
            <person name="Daum C."/>
            <person name="Ng V."/>
            <person name="Clum A."/>
            <person name="Steindorff A."/>
            <person name="Ohm R."/>
            <person name="Martin F."/>
            <person name="Silar P."/>
            <person name="Natvig D."/>
            <person name="Lalanne C."/>
            <person name="Gautier V."/>
            <person name="Ament-Velasquez S.L."/>
            <person name="Kruys A."/>
            <person name="Hutchinson M.I."/>
            <person name="Powell A.J."/>
            <person name="Barry K."/>
            <person name="Miller A.N."/>
            <person name="Grigoriev I.V."/>
            <person name="Debuchy R."/>
            <person name="Gladieux P."/>
            <person name="Thoren M.H."/>
            <person name="Johannesson H."/>
        </authorList>
    </citation>
    <scope>NUCLEOTIDE SEQUENCE</scope>
    <source>
        <strain evidence="2">CBS 626.80</strain>
    </source>
</reference>
<dbReference type="Proteomes" id="UP001303222">
    <property type="component" value="Unassembled WGS sequence"/>
</dbReference>
<evidence type="ECO:0000256" key="1">
    <source>
        <dbReference type="SAM" id="MobiDB-lite"/>
    </source>
</evidence>
<feature type="region of interest" description="Disordered" evidence="1">
    <location>
        <begin position="1"/>
        <end position="90"/>
    </location>
</feature>
<protein>
    <submittedName>
        <fullName evidence="2">Uncharacterized protein</fullName>
    </submittedName>
</protein>
<feature type="compositionally biased region" description="Polar residues" evidence="1">
    <location>
        <begin position="111"/>
        <end position="120"/>
    </location>
</feature>
<feature type="region of interest" description="Disordered" evidence="1">
    <location>
        <begin position="220"/>
        <end position="260"/>
    </location>
</feature>
<name>A0AAN6SAJ0_9PEZI</name>
<feature type="region of interest" description="Disordered" evidence="1">
    <location>
        <begin position="556"/>
        <end position="609"/>
    </location>
</feature>
<feature type="compositionally biased region" description="Polar residues" evidence="1">
    <location>
        <begin position="460"/>
        <end position="477"/>
    </location>
</feature>
<dbReference type="AlphaFoldDB" id="A0AAN6SAJ0"/>
<evidence type="ECO:0000313" key="2">
    <source>
        <dbReference type="EMBL" id="KAK3946534.1"/>
    </source>
</evidence>
<comment type="caution">
    <text evidence="2">The sequence shown here is derived from an EMBL/GenBank/DDBJ whole genome shotgun (WGS) entry which is preliminary data.</text>
</comment>
<feature type="region of interest" description="Disordered" evidence="1">
    <location>
        <begin position="111"/>
        <end position="138"/>
    </location>
</feature>
<feature type="compositionally biased region" description="Basic residues" evidence="1">
    <location>
        <begin position="564"/>
        <end position="577"/>
    </location>
</feature>
<feature type="region of interest" description="Disordered" evidence="1">
    <location>
        <begin position="460"/>
        <end position="479"/>
    </location>
</feature>
<feature type="compositionally biased region" description="Low complexity" evidence="1">
    <location>
        <begin position="367"/>
        <end position="383"/>
    </location>
</feature>
<feature type="compositionally biased region" description="Low complexity" evidence="1">
    <location>
        <begin position="121"/>
        <end position="136"/>
    </location>
</feature>
<reference evidence="2" key="1">
    <citation type="journal article" date="2023" name="Mol. Phylogenet. Evol.">
        <title>Genome-scale phylogeny and comparative genomics of the fungal order Sordariales.</title>
        <authorList>
            <person name="Hensen N."/>
            <person name="Bonometti L."/>
            <person name="Westerberg I."/>
            <person name="Brannstrom I.O."/>
            <person name="Guillou S."/>
            <person name="Cros-Aarteil S."/>
            <person name="Calhoun S."/>
            <person name="Haridas S."/>
            <person name="Kuo A."/>
            <person name="Mondo S."/>
            <person name="Pangilinan J."/>
            <person name="Riley R."/>
            <person name="LaButti K."/>
            <person name="Andreopoulos B."/>
            <person name="Lipzen A."/>
            <person name="Chen C."/>
            <person name="Yan M."/>
            <person name="Daum C."/>
            <person name="Ng V."/>
            <person name="Clum A."/>
            <person name="Steindorff A."/>
            <person name="Ohm R.A."/>
            <person name="Martin F."/>
            <person name="Silar P."/>
            <person name="Natvig D.O."/>
            <person name="Lalanne C."/>
            <person name="Gautier V."/>
            <person name="Ament-Velasquez S.L."/>
            <person name="Kruys A."/>
            <person name="Hutchinson M.I."/>
            <person name="Powell A.J."/>
            <person name="Barry K."/>
            <person name="Miller A.N."/>
            <person name="Grigoriev I.V."/>
            <person name="Debuchy R."/>
            <person name="Gladieux P."/>
            <person name="Hiltunen Thoren M."/>
            <person name="Johannesson H."/>
        </authorList>
    </citation>
    <scope>NUCLEOTIDE SEQUENCE</scope>
    <source>
        <strain evidence="2">CBS 626.80</strain>
    </source>
</reference>